<accession>A0A176RYJ6</accession>
<protein>
    <submittedName>
        <fullName evidence="3">EPTP domain protein</fullName>
    </submittedName>
</protein>
<evidence type="ECO:0000256" key="1">
    <source>
        <dbReference type="ARBA" id="ARBA00022729"/>
    </source>
</evidence>
<dbReference type="EMBL" id="LUTY01002132">
    <property type="protein sequence ID" value="OAD20758.1"/>
    <property type="molecule type" value="Genomic_DNA"/>
</dbReference>
<evidence type="ECO:0000313" key="4">
    <source>
        <dbReference type="Proteomes" id="UP000076962"/>
    </source>
</evidence>
<proteinExistence type="predicted"/>
<dbReference type="InterPro" id="IPR005492">
    <property type="entry name" value="EPTP"/>
</dbReference>
<gene>
    <name evidence="3" type="ORF">THIOM_003517</name>
</gene>
<sequence length="75" mass="8744">MGYAQGFEFEEFQSIPTQGALDWEYFTIGSDHYLAVANHHNDSTYNINSTLYRWHGASFVEYQSIPTQGARDWEF</sequence>
<dbReference type="GO" id="GO:0007165">
    <property type="term" value="P:signal transduction"/>
    <property type="evidence" value="ECO:0007669"/>
    <property type="project" value="TreeGrafter"/>
</dbReference>
<keyword evidence="1" id="KW-0732">Signal</keyword>
<feature type="non-terminal residue" evidence="3">
    <location>
        <position position="75"/>
    </location>
</feature>
<organism evidence="3 4">
    <name type="scientific">Candidatus Thiomargarita nelsonii</name>
    <dbReference type="NCBI Taxonomy" id="1003181"/>
    <lineage>
        <taxon>Bacteria</taxon>
        <taxon>Pseudomonadati</taxon>
        <taxon>Pseudomonadota</taxon>
        <taxon>Gammaproteobacteria</taxon>
        <taxon>Thiotrichales</taxon>
        <taxon>Thiotrichaceae</taxon>
        <taxon>Thiomargarita</taxon>
    </lineage>
</organism>
<dbReference type="Pfam" id="PF03736">
    <property type="entry name" value="EPTP"/>
    <property type="match status" value="2"/>
</dbReference>
<comment type="caution">
    <text evidence="3">The sequence shown here is derived from an EMBL/GenBank/DDBJ whole genome shotgun (WGS) entry which is preliminary data.</text>
</comment>
<dbReference type="InterPro" id="IPR009039">
    <property type="entry name" value="EAR"/>
</dbReference>
<dbReference type="PROSITE" id="PS50912">
    <property type="entry name" value="EAR"/>
    <property type="match status" value="1"/>
</dbReference>
<evidence type="ECO:0000313" key="3">
    <source>
        <dbReference type="EMBL" id="OAD20758.1"/>
    </source>
</evidence>
<dbReference type="AlphaFoldDB" id="A0A176RYJ6"/>
<dbReference type="PANTHER" id="PTHR15261">
    <property type="entry name" value="THROMBOSPONDIN-TYPE LAMININ G DOMAIN AND EAR REPEAT-CONTAINING"/>
    <property type="match status" value="1"/>
</dbReference>
<keyword evidence="4" id="KW-1185">Reference proteome</keyword>
<reference evidence="3 4" key="1">
    <citation type="submission" date="2016-05" db="EMBL/GenBank/DDBJ databases">
        <title>Single-cell genome of chain-forming Candidatus Thiomargarita nelsonii and comparison to other large sulfur-oxidizing bacteria.</title>
        <authorList>
            <person name="Winkel M."/>
            <person name="Salman V."/>
            <person name="Woyke T."/>
            <person name="Schulz-Vogt H."/>
            <person name="Richter M."/>
            <person name="Flood B."/>
            <person name="Bailey J."/>
            <person name="Amann R."/>
            <person name="Mussmann M."/>
        </authorList>
    </citation>
    <scope>NUCLEOTIDE SEQUENCE [LARGE SCALE GENOMIC DNA]</scope>
    <source>
        <strain evidence="3 4">THI036</strain>
    </source>
</reference>
<evidence type="ECO:0000256" key="2">
    <source>
        <dbReference type="ARBA" id="ARBA00022737"/>
    </source>
</evidence>
<dbReference type="PANTHER" id="PTHR15261:SF4">
    <property type="entry name" value="THROMBOSPONDIN-TYPE LAMININ G DOMAIN AND EAR REPEAT-CONTAINING PROTEIN"/>
    <property type="match status" value="1"/>
</dbReference>
<keyword evidence="2" id="KW-0677">Repeat</keyword>
<dbReference type="Proteomes" id="UP000076962">
    <property type="component" value="Unassembled WGS sequence"/>
</dbReference>
<name>A0A176RYJ6_9GAMM</name>